<keyword evidence="12 18" id="KW-0675">Receptor</keyword>
<dbReference type="InterPro" id="IPR039426">
    <property type="entry name" value="TonB-dep_rcpt-like"/>
</dbReference>
<keyword evidence="10 15" id="KW-0798">TonB box</keyword>
<keyword evidence="19" id="KW-1185">Reference proteome</keyword>
<evidence type="ECO:0000259" key="16">
    <source>
        <dbReference type="Pfam" id="PF00593"/>
    </source>
</evidence>
<keyword evidence="7" id="KW-0732">Signal</keyword>
<feature type="domain" description="TonB-dependent receptor plug" evidence="17">
    <location>
        <begin position="61"/>
        <end position="156"/>
    </location>
</feature>
<evidence type="ECO:0000256" key="11">
    <source>
        <dbReference type="ARBA" id="ARBA00023136"/>
    </source>
</evidence>
<keyword evidence="13 14" id="KW-0998">Cell outer membrane</keyword>
<evidence type="ECO:0000256" key="6">
    <source>
        <dbReference type="ARBA" id="ARBA00022692"/>
    </source>
</evidence>
<dbReference type="SUPFAM" id="SSF56935">
    <property type="entry name" value="Porins"/>
    <property type="match status" value="1"/>
</dbReference>
<evidence type="ECO:0000256" key="2">
    <source>
        <dbReference type="ARBA" id="ARBA00009810"/>
    </source>
</evidence>
<comment type="subcellular location">
    <subcellularLocation>
        <location evidence="1 14">Cell outer membrane</location>
        <topology evidence="1 14">Multi-pass membrane protein</topology>
    </subcellularLocation>
</comment>
<evidence type="ECO:0000256" key="15">
    <source>
        <dbReference type="RuleBase" id="RU003357"/>
    </source>
</evidence>
<protein>
    <submittedName>
        <fullName evidence="18">TonB-dependent siderophore receptor</fullName>
    </submittedName>
</protein>
<keyword evidence="5" id="KW-0410">Iron transport</keyword>
<evidence type="ECO:0000256" key="7">
    <source>
        <dbReference type="ARBA" id="ARBA00022729"/>
    </source>
</evidence>
<reference evidence="19" key="1">
    <citation type="journal article" date="2019" name="Int. J. Syst. Evol. Microbiol.">
        <title>The Global Catalogue of Microorganisms (GCM) 10K type strain sequencing project: providing services to taxonomists for standard genome sequencing and annotation.</title>
        <authorList>
            <consortium name="The Broad Institute Genomics Platform"/>
            <consortium name="The Broad Institute Genome Sequencing Center for Infectious Disease"/>
            <person name="Wu L."/>
            <person name="Ma J."/>
        </authorList>
    </citation>
    <scope>NUCLEOTIDE SEQUENCE [LARGE SCALE GENOMIC DNA]</scope>
    <source>
        <strain evidence="19">JCM 19134</strain>
    </source>
</reference>
<dbReference type="Proteomes" id="UP001409585">
    <property type="component" value="Unassembled WGS sequence"/>
</dbReference>
<dbReference type="Pfam" id="PF00593">
    <property type="entry name" value="TonB_dep_Rec_b-barrel"/>
    <property type="match status" value="1"/>
</dbReference>
<keyword evidence="11 14" id="KW-0472">Membrane</keyword>
<dbReference type="NCBIfam" id="TIGR01783">
    <property type="entry name" value="TonB-siderophor"/>
    <property type="match status" value="1"/>
</dbReference>
<keyword evidence="8" id="KW-0408">Iron</keyword>
<evidence type="ECO:0000256" key="3">
    <source>
        <dbReference type="ARBA" id="ARBA00022448"/>
    </source>
</evidence>
<dbReference type="RefSeq" id="WP_345420866.1">
    <property type="nucleotide sequence ID" value="NZ_AP031496.1"/>
</dbReference>
<evidence type="ECO:0000256" key="12">
    <source>
        <dbReference type="ARBA" id="ARBA00023170"/>
    </source>
</evidence>
<dbReference type="GO" id="GO:0015344">
    <property type="term" value="F:siderophore uptake transmembrane transporter activity"/>
    <property type="evidence" value="ECO:0007669"/>
    <property type="project" value="TreeGrafter"/>
</dbReference>
<dbReference type="InterPro" id="IPR010105">
    <property type="entry name" value="TonB_sidphr_rcpt"/>
</dbReference>
<evidence type="ECO:0000256" key="5">
    <source>
        <dbReference type="ARBA" id="ARBA00022496"/>
    </source>
</evidence>
<dbReference type="GO" id="GO:0009279">
    <property type="term" value="C:cell outer membrane"/>
    <property type="evidence" value="ECO:0007669"/>
    <property type="project" value="UniProtKB-SubCell"/>
</dbReference>
<evidence type="ECO:0000259" key="17">
    <source>
        <dbReference type="Pfam" id="PF07715"/>
    </source>
</evidence>
<gene>
    <name evidence="18" type="ORF">GCM10025791_19520</name>
</gene>
<dbReference type="Gene3D" id="2.40.170.20">
    <property type="entry name" value="TonB-dependent receptor, beta-barrel domain"/>
    <property type="match status" value="1"/>
</dbReference>
<evidence type="ECO:0000256" key="10">
    <source>
        <dbReference type="ARBA" id="ARBA00023077"/>
    </source>
</evidence>
<accession>A0AAV3U1K1</accession>
<dbReference type="CDD" id="cd01347">
    <property type="entry name" value="ligand_gated_channel"/>
    <property type="match status" value="1"/>
</dbReference>
<evidence type="ECO:0000256" key="4">
    <source>
        <dbReference type="ARBA" id="ARBA00022452"/>
    </source>
</evidence>
<dbReference type="AlphaFoldDB" id="A0AAV3U1K1"/>
<comment type="caution">
    <text evidence="18">The sequence shown here is derived from an EMBL/GenBank/DDBJ whole genome shotgun (WGS) entry which is preliminary data.</text>
</comment>
<comment type="similarity">
    <text evidence="2 14 15">Belongs to the TonB-dependent receptor family.</text>
</comment>
<dbReference type="Pfam" id="PF07715">
    <property type="entry name" value="Plug"/>
    <property type="match status" value="1"/>
</dbReference>
<dbReference type="InterPro" id="IPR036942">
    <property type="entry name" value="Beta-barrel_TonB_sf"/>
</dbReference>
<dbReference type="PANTHER" id="PTHR32552">
    <property type="entry name" value="FERRICHROME IRON RECEPTOR-RELATED"/>
    <property type="match status" value="1"/>
</dbReference>
<dbReference type="InterPro" id="IPR037066">
    <property type="entry name" value="Plug_dom_sf"/>
</dbReference>
<evidence type="ECO:0000313" key="18">
    <source>
        <dbReference type="EMBL" id="GAA4941220.1"/>
    </source>
</evidence>
<evidence type="ECO:0000256" key="13">
    <source>
        <dbReference type="ARBA" id="ARBA00023237"/>
    </source>
</evidence>
<proteinExistence type="inferred from homology"/>
<dbReference type="Gene3D" id="2.170.130.10">
    <property type="entry name" value="TonB-dependent receptor, plug domain"/>
    <property type="match status" value="1"/>
</dbReference>
<dbReference type="GO" id="GO:0038023">
    <property type="term" value="F:signaling receptor activity"/>
    <property type="evidence" value="ECO:0007669"/>
    <property type="project" value="InterPro"/>
</dbReference>
<evidence type="ECO:0000256" key="8">
    <source>
        <dbReference type="ARBA" id="ARBA00023004"/>
    </source>
</evidence>
<evidence type="ECO:0000256" key="14">
    <source>
        <dbReference type="PROSITE-ProRule" id="PRU01360"/>
    </source>
</evidence>
<keyword evidence="6 14" id="KW-0812">Transmembrane</keyword>
<sequence>MVTAVPHRHITRFMLIRFFLLYPWAATGLADAMEEVLVIGEQDSYFEKSRATALKMNSEDLETPFSTSVINSAVLEDLKASTLETAYGYLTGFARSGTNANAFTIRGQAADLQNIQVDGLPGLASRFGSPVTANVERMEVLKGPASVLYGWMDPGGMVNIVTKKPQAQSSTSIDITGQYFTGYNKNGLEGSLDSTGSLNEGRSLLYRVVSGLETLNSFRDYVESESTYLFPSLAWLPDDQSRLDVQFEYLKQDRNADNGLWVINQDINTLAEIETYYQEPGDTDNDEGYGVSVAYQRTISDQLSAHVKWRSIWHEDERDLYESNSLQTEAGETTLRRRNRHQLNKREYHFADANLIASTHFGLPQTFILGFNGGYEYRQYDRIAFDTRGANLSLVAPQYTGRILSDDPGTFRQWNLYSTGFYAMDRITLSQHWTLLVGARWDKQSGDYQLRYIDVDDSGIEEDESAQNVSVNGGVVYRVNDQLSFYASFAESFNPQAIPSFDVNGDQLDPEQGEQWEAGFKFESVGGRLNLNMAYFDVLKKNIVEEGESGANELIGEVSSQGLEVTLQAQPSVNFQFMLGYTYTDAEISQAYADAADTLGNPPGFVPKNTAFAMTRYNYPEPVWGGFVGASFGWKYQDERYTDEETSRRVLLPSHRLMDIGFYYEVNNAKYALNIANLSDETYYVGGTNDTRIYPGDPRKVSLSARFDF</sequence>
<dbReference type="EMBL" id="BAABLX010000012">
    <property type="protein sequence ID" value="GAA4941220.1"/>
    <property type="molecule type" value="Genomic_DNA"/>
</dbReference>
<keyword evidence="9" id="KW-0406">Ion transport</keyword>
<feature type="domain" description="TonB-dependent receptor-like beta-barrel" evidence="16">
    <location>
        <begin position="237"/>
        <end position="678"/>
    </location>
</feature>
<dbReference type="InterPro" id="IPR012910">
    <property type="entry name" value="Plug_dom"/>
</dbReference>
<keyword evidence="3 14" id="KW-0813">Transport</keyword>
<dbReference type="GO" id="GO:0015891">
    <property type="term" value="P:siderophore transport"/>
    <property type="evidence" value="ECO:0007669"/>
    <property type="project" value="InterPro"/>
</dbReference>
<evidence type="ECO:0000313" key="19">
    <source>
        <dbReference type="Proteomes" id="UP001409585"/>
    </source>
</evidence>
<name>A0AAV3U1K1_9ALTE</name>
<evidence type="ECO:0000256" key="9">
    <source>
        <dbReference type="ARBA" id="ARBA00023065"/>
    </source>
</evidence>
<keyword evidence="4 14" id="KW-1134">Transmembrane beta strand</keyword>
<dbReference type="InterPro" id="IPR000531">
    <property type="entry name" value="Beta-barrel_TonB"/>
</dbReference>
<dbReference type="PANTHER" id="PTHR32552:SF68">
    <property type="entry name" value="FERRICHROME OUTER MEMBRANE TRANSPORTER_PHAGE RECEPTOR"/>
    <property type="match status" value="1"/>
</dbReference>
<dbReference type="PROSITE" id="PS52016">
    <property type="entry name" value="TONB_DEPENDENT_REC_3"/>
    <property type="match status" value="1"/>
</dbReference>
<organism evidence="18 19">
    <name type="scientific">Halioxenophilus aromaticivorans</name>
    <dbReference type="NCBI Taxonomy" id="1306992"/>
    <lineage>
        <taxon>Bacteria</taxon>
        <taxon>Pseudomonadati</taxon>
        <taxon>Pseudomonadota</taxon>
        <taxon>Gammaproteobacteria</taxon>
        <taxon>Alteromonadales</taxon>
        <taxon>Alteromonadaceae</taxon>
        <taxon>Halioxenophilus</taxon>
    </lineage>
</organism>
<evidence type="ECO:0000256" key="1">
    <source>
        <dbReference type="ARBA" id="ARBA00004571"/>
    </source>
</evidence>